<dbReference type="SUPFAM" id="SSF75169">
    <property type="entry name" value="DsrEFH-like"/>
    <property type="match status" value="1"/>
</dbReference>
<dbReference type="InterPro" id="IPR027396">
    <property type="entry name" value="DsrEFH-like"/>
</dbReference>
<sequence>MKVEVNDKIRITNKMNDWSMEYQEGDIFTVESTWYGGVNVTSKTGVPISLDEVEYEVLKTEDSSGVSGKEEKKVLLHADTKKGLIRALKAGAELFCAWEQEGQPGKIQILAEDQAVCGCRDREEIGEKIKELTGKGGRILVCKKSMAEYGIEEQELPEGAETVLWGISELLQKQTEGYLYIKF</sequence>
<organism evidence="1 2">
    <name type="scientific">Candidatus Blautia merdigallinarum</name>
    <dbReference type="NCBI Taxonomy" id="2838495"/>
    <lineage>
        <taxon>Bacteria</taxon>
        <taxon>Bacillati</taxon>
        <taxon>Bacillota</taxon>
        <taxon>Clostridia</taxon>
        <taxon>Lachnospirales</taxon>
        <taxon>Lachnospiraceae</taxon>
        <taxon>Blautia</taxon>
    </lineage>
</organism>
<protein>
    <submittedName>
        <fullName evidence="1">DsrE family protein</fullName>
    </submittedName>
</protein>
<dbReference type="EMBL" id="DWWV01000127">
    <property type="protein sequence ID" value="HJC11113.1"/>
    <property type="molecule type" value="Genomic_DNA"/>
</dbReference>
<proteinExistence type="predicted"/>
<evidence type="ECO:0000313" key="1">
    <source>
        <dbReference type="EMBL" id="HJC11113.1"/>
    </source>
</evidence>
<dbReference type="Gene3D" id="3.40.1260.10">
    <property type="entry name" value="DsrEFH-like"/>
    <property type="match status" value="1"/>
</dbReference>
<dbReference type="Proteomes" id="UP000823893">
    <property type="component" value="Unassembled WGS sequence"/>
</dbReference>
<dbReference type="InterPro" id="IPR003787">
    <property type="entry name" value="Sulphur_relay_DsrE/F-like"/>
</dbReference>
<comment type="caution">
    <text evidence="1">The sequence shown here is derived from an EMBL/GenBank/DDBJ whole genome shotgun (WGS) entry which is preliminary data.</text>
</comment>
<accession>A0A9D2SJV9</accession>
<dbReference type="AlphaFoldDB" id="A0A9D2SJV9"/>
<gene>
    <name evidence="1" type="ORF">H9935_09940</name>
</gene>
<evidence type="ECO:0000313" key="2">
    <source>
        <dbReference type="Proteomes" id="UP000823893"/>
    </source>
</evidence>
<dbReference type="Pfam" id="PF02635">
    <property type="entry name" value="DsrE"/>
    <property type="match status" value="1"/>
</dbReference>
<reference evidence="1" key="2">
    <citation type="submission" date="2021-04" db="EMBL/GenBank/DDBJ databases">
        <authorList>
            <person name="Gilroy R."/>
        </authorList>
    </citation>
    <scope>NUCLEOTIDE SEQUENCE</scope>
    <source>
        <strain evidence="1">ChiSxjej6B18-287</strain>
    </source>
</reference>
<reference evidence="1" key="1">
    <citation type="journal article" date="2021" name="PeerJ">
        <title>Extensive microbial diversity within the chicken gut microbiome revealed by metagenomics and culture.</title>
        <authorList>
            <person name="Gilroy R."/>
            <person name="Ravi A."/>
            <person name="Getino M."/>
            <person name="Pursley I."/>
            <person name="Horton D.L."/>
            <person name="Alikhan N.F."/>
            <person name="Baker D."/>
            <person name="Gharbi K."/>
            <person name="Hall N."/>
            <person name="Watson M."/>
            <person name="Adriaenssens E.M."/>
            <person name="Foster-Nyarko E."/>
            <person name="Jarju S."/>
            <person name="Secka A."/>
            <person name="Antonio M."/>
            <person name="Oren A."/>
            <person name="Chaudhuri R.R."/>
            <person name="La Ragione R."/>
            <person name="Hildebrand F."/>
            <person name="Pallen M.J."/>
        </authorList>
    </citation>
    <scope>NUCLEOTIDE SEQUENCE</scope>
    <source>
        <strain evidence="1">ChiSxjej6B18-287</strain>
    </source>
</reference>
<name>A0A9D2SJV9_9FIRM</name>